<dbReference type="GO" id="GO:0016757">
    <property type="term" value="F:glycosyltransferase activity"/>
    <property type="evidence" value="ECO:0007669"/>
    <property type="project" value="UniProtKB-KW"/>
</dbReference>
<dbReference type="PANTHER" id="PTHR45947:SF3">
    <property type="entry name" value="SULFOQUINOVOSYL TRANSFERASE SQD2"/>
    <property type="match status" value="1"/>
</dbReference>
<evidence type="ECO:0000256" key="1">
    <source>
        <dbReference type="ARBA" id="ARBA00022676"/>
    </source>
</evidence>
<protein>
    <submittedName>
        <fullName evidence="5">Glycosyltransferase family 4 protein</fullName>
        <ecNumber evidence="5">2.4.-.-</ecNumber>
    </submittedName>
</protein>
<dbReference type="InterPro" id="IPR028098">
    <property type="entry name" value="Glyco_trans_4-like_N"/>
</dbReference>
<dbReference type="CDD" id="cd03801">
    <property type="entry name" value="GT4_PimA-like"/>
    <property type="match status" value="1"/>
</dbReference>
<keyword evidence="6" id="KW-1185">Reference proteome</keyword>
<dbReference type="EMBL" id="JBFPJR010000005">
    <property type="protein sequence ID" value="MEX0426793.1"/>
    <property type="molecule type" value="Genomic_DNA"/>
</dbReference>
<evidence type="ECO:0000259" key="3">
    <source>
        <dbReference type="Pfam" id="PF00534"/>
    </source>
</evidence>
<dbReference type="SUPFAM" id="SSF53756">
    <property type="entry name" value="UDP-Glycosyltransferase/glycogen phosphorylase"/>
    <property type="match status" value="1"/>
</dbReference>
<dbReference type="InterPro" id="IPR001296">
    <property type="entry name" value="Glyco_trans_1"/>
</dbReference>
<dbReference type="Proteomes" id="UP001556631">
    <property type="component" value="Unassembled WGS sequence"/>
</dbReference>
<gene>
    <name evidence="5" type="ORF">AB3X52_04100</name>
</gene>
<dbReference type="Gene3D" id="3.40.50.2000">
    <property type="entry name" value="Glycogen Phosphorylase B"/>
    <property type="match status" value="2"/>
</dbReference>
<keyword evidence="2 5" id="KW-0808">Transferase</keyword>
<dbReference type="EC" id="2.4.-.-" evidence="5"/>
<accession>A0ABV3SVB1</accession>
<reference evidence="5 6" key="1">
    <citation type="submission" date="2024-07" db="EMBL/GenBank/DDBJ databases">
        <authorList>
            <person name="Lee S."/>
            <person name="Kang M."/>
        </authorList>
    </citation>
    <scope>NUCLEOTIDE SEQUENCE [LARGE SCALE GENOMIC DNA]</scope>
    <source>
        <strain evidence="5 6">DS6</strain>
    </source>
</reference>
<evidence type="ECO:0000313" key="6">
    <source>
        <dbReference type="Proteomes" id="UP001556631"/>
    </source>
</evidence>
<dbReference type="InterPro" id="IPR050194">
    <property type="entry name" value="Glycosyltransferase_grp1"/>
</dbReference>
<dbReference type="PANTHER" id="PTHR45947">
    <property type="entry name" value="SULFOQUINOVOSYL TRANSFERASE SQD2"/>
    <property type="match status" value="1"/>
</dbReference>
<evidence type="ECO:0000256" key="2">
    <source>
        <dbReference type="ARBA" id="ARBA00022679"/>
    </source>
</evidence>
<feature type="domain" description="Glycosyltransferase subfamily 4-like N-terminal" evidence="4">
    <location>
        <begin position="17"/>
        <end position="173"/>
    </location>
</feature>
<proteinExistence type="predicted"/>
<dbReference type="Pfam" id="PF13439">
    <property type="entry name" value="Glyco_transf_4"/>
    <property type="match status" value="1"/>
</dbReference>
<dbReference type="RefSeq" id="WP_367991559.1">
    <property type="nucleotide sequence ID" value="NZ_JBFPJR010000005.1"/>
</dbReference>
<organism evidence="5 6">
    <name type="scientific">Nocardioides eburneus</name>
    <dbReference type="NCBI Taxonomy" id="3231482"/>
    <lineage>
        <taxon>Bacteria</taxon>
        <taxon>Bacillati</taxon>
        <taxon>Actinomycetota</taxon>
        <taxon>Actinomycetes</taxon>
        <taxon>Propionibacteriales</taxon>
        <taxon>Nocardioidaceae</taxon>
        <taxon>Nocardioides</taxon>
    </lineage>
</organism>
<name>A0ABV3SVB1_9ACTN</name>
<evidence type="ECO:0000313" key="5">
    <source>
        <dbReference type="EMBL" id="MEX0426793.1"/>
    </source>
</evidence>
<keyword evidence="1 5" id="KW-0328">Glycosyltransferase</keyword>
<dbReference type="Pfam" id="PF00534">
    <property type="entry name" value="Glycos_transf_1"/>
    <property type="match status" value="1"/>
</dbReference>
<sequence>MTGTVVVLAKAFPPVLGGVETYSEQVVRAYLRAGCGVVVLTQTEGNSGWGTRSTPDGAFRLWNAGPGGQVTVFRRMLREACSAAKACDGVIGVHSTTWRVGVVADMVFRTVPRVVTVHGREVLNFPPGARPLMRRVFRRAATVLAVSAETRAVALAAVRPKDSARWQVAHNGLTDALRAENSMRTAHDGPVRLLSLCRLVARKNVRNAVEAVASLDEAVRKSIDFRIAGKGPEVETIQHTIDRNGLGGQVRMLGFMADEEVPDLYDWADIFVHPHSHEGADFEGFGIAIADAMAHGCAVIAGRDGGPRDFVFDGETGFLVDGDDVHSIADAIRRMVVDNETRGRIASKGREHALANFSWDLHVGPAVAAFSRGGRNR</sequence>
<comment type="caution">
    <text evidence="5">The sequence shown here is derived from an EMBL/GenBank/DDBJ whole genome shotgun (WGS) entry which is preliminary data.</text>
</comment>
<feature type="domain" description="Glycosyl transferase family 1" evidence="3">
    <location>
        <begin position="188"/>
        <end position="351"/>
    </location>
</feature>
<evidence type="ECO:0000259" key="4">
    <source>
        <dbReference type="Pfam" id="PF13439"/>
    </source>
</evidence>